<keyword evidence="11" id="KW-1185">Reference proteome</keyword>
<organism evidence="10 11">
    <name type="scientific">Desulfosarcina ovata subsp. ovata</name>
    <dbReference type="NCBI Taxonomy" id="2752305"/>
    <lineage>
        <taxon>Bacteria</taxon>
        <taxon>Pseudomonadati</taxon>
        <taxon>Thermodesulfobacteriota</taxon>
        <taxon>Desulfobacteria</taxon>
        <taxon>Desulfobacterales</taxon>
        <taxon>Desulfosarcinaceae</taxon>
        <taxon>Desulfosarcina</taxon>
    </lineage>
</organism>
<dbReference type="GO" id="GO:0006508">
    <property type="term" value="P:proteolysis"/>
    <property type="evidence" value="ECO:0007669"/>
    <property type="project" value="UniProtKB-KW"/>
</dbReference>
<dbReference type="NCBIfam" id="TIGR02602">
    <property type="entry name" value="8TM_EpsH"/>
    <property type="match status" value="1"/>
</dbReference>
<keyword evidence="6 8" id="KW-1133">Transmembrane helix</keyword>
<dbReference type="InterPro" id="IPR026392">
    <property type="entry name" value="Exo/Archaeosortase_dom"/>
</dbReference>
<evidence type="ECO:0000313" key="11">
    <source>
        <dbReference type="Proteomes" id="UP000422108"/>
    </source>
</evidence>
<feature type="transmembrane region" description="Helical" evidence="8">
    <location>
        <begin position="246"/>
        <end position="266"/>
    </location>
</feature>
<dbReference type="InterPro" id="IPR013426">
    <property type="entry name" value="EpsH-like"/>
</dbReference>
<evidence type="ECO:0000256" key="8">
    <source>
        <dbReference type="SAM" id="Phobius"/>
    </source>
</evidence>
<feature type="transmembrane region" description="Helical" evidence="8">
    <location>
        <begin position="293"/>
        <end position="311"/>
    </location>
</feature>
<dbReference type="Pfam" id="PF09721">
    <property type="entry name" value="Exosortase_EpsH"/>
    <property type="match status" value="1"/>
</dbReference>
<feature type="transmembrane region" description="Helical" evidence="8">
    <location>
        <begin position="67"/>
        <end position="84"/>
    </location>
</feature>
<dbReference type="EMBL" id="AP021879">
    <property type="protein sequence ID" value="BBO92881.1"/>
    <property type="molecule type" value="Genomic_DNA"/>
</dbReference>
<feature type="transmembrane region" description="Helical" evidence="8">
    <location>
        <begin position="90"/>
        <end position="108"/>
    </location>
</feature>
<dbReference type="GO" id="GO:0005886">
    <property type="term" value="C:plasma membrane"/>
    <property type="evidence" value="ECO:0007669"/>
    <property type="project" value="UniProtKB-SubCell"/>
</dbReference>
<evidence type="ECO:0000256" key="5">
    <source>
        <dbReference type="ARBA" id="ARBA00022801"/>
    </source>
</evidence>
<keyword evidence="2" id="KW-1003">Cell membrane</keyword>
<dbReference type="NCBIfam" id="TIGR04178">
    <property type="entry name" value="exo_archaeo"/>
    <property type="match status" value="1"/>
</dbReference>
<feature type="transmembrane region" description="Helical" evidence="8">
    <location>
        <begin position="176"/>
        <end position="194"/>
    </location>
</feature>
<feature type="transmembrane region" description="Helical" evidence="8">
    <location>
        <begin position="115"/>
        <end position="132"/>
    </location>
</feature>
<protein>
    <recommendedName>
        <fullName evidence="9">Methanolan biosynthesis EpsI domain-containing protein</fullName>
    </recommendedName>
</protein>
<proteinExistence type="predicted"/>
<feature type="transmembrane region" description="Helical" evidence="8">
    <location>
        <begin position="31"/>
        <end position="47"/>
    </location>
</feature>
<accession>A0A5K8AJM8</accession>
<evidence type="ECO:0000256" key="7">
    <source>
        <dbReference type="ARBA" id="ARBA00023136"/>
    </source>
</evidence>
<keyword evidence="3" id="KW-0645">Protease</keyword>
<feature type="transmembrane region" description="Helical" evidence="8">
    <location>
        <begin position="206"/>
        <end position="226"/>
    </location>
</feature>
<dbReference type="AlphaFoldDB" id="A0A5K8AJM8"/>
<dbReference type="GO" id="GO:0008233">
    <property type="term" value="F:peptidase activity"/>
    <property type="evidence" value="ECO:0007669"/>
    <property type="project" value="UniProtKB-KW"/>
</dbReference>
<name>A0A5K8AJM8_9BACT</name>
<dbReference type="NCBIfam" id="TIGR02914">
    <property type="entry name" value="EpsI_fam"/>
    <property type="match status" value="1"/>
</dbReference>
<evidence type="ECO:0000256" key="3">
    <source>
        <dbReference type="ARBA" id="ARBA00022670"/>
    </source>
</evidence>
<feature type="domain" description="Methanolan biosynthesis EpsI" evidence="9">
    <location>
        <begin position="298"/>
        <end position="499"/>
    </location>
</feature>
<evidence type="ECO:0000256" key="4">
    <source>
        <dbReference type="ARBA" id="ARBA00022692"/>
    </source>
</evidence>
<gene>
    <name evidence="10" type="ORF">DSCOOX_60610</name>
</gene>
<evidence type="ECO:0000259" key="9">
    <source>
        <dbReference type="Pfam" id="PF11984"/>
    </source>
</evidence>
<evidence type="ECO:0000313" key="10">
    <source>
        <dbReference type="EMBL" id="BBO92881.1"/>
    </source>
</evidence>
<keyword evidence="5" id="KW-0378">Hydrolase</keyword>
<comment type="subcellular location">
    <subcellularLocation>
        <location evidence="1">Cell membrane</location>
        <topology evidence="1">Multi-pass membrane protein</topology>
    </subcellularLocation>
</comment>
<reference evidence="10 11" key="1">
    <citation type="submission" date="2019-11" db="EMBL/GenBank/DDBJ databases">
        <title>Comparative genomics of hydrocarbon-degrading Desulfosarcina strains.</title>
        <authorList>
            <person name="Watanabe M."/>
            <person name="Kojima H."/>
            <person name="Fukui M."/>
        </authorList>
    </citation>
    <scope>NUCLEOTIDE SEQUENCE [LARGE SCALE GENOMIC DNA]</scope>
    <source>
        <strain evidence="11">oXyS1</strain>
    </source>
</reference>
<dbReference type="InterPro" id="IPR014263">
    <property type="entry name" value="Methanolan_biosynth_EpsI"/>
</dbReference>
<dbReference type="Proteomes" id="UP000422108">
    <property type="component" value="Chromosome"/>
</dbReference>
<evidence type="ECO:0000256" key="1">
    <source>
        <dbReference type="ARBA" id="ARBA00004651"/>
    </source>
</evidence>
<sequence length="512" mass="57848">MIQAGLLLALFILCFWGTLEGVVHTWMANDDYSYGFLIPIMAGYFIWEDRKQLQKIRVCPDFRALPFLLFFLVFAIYGILGSSYSAVRPSIPFILIFITLLCFGMDALKKLWLPLGFLIFMMPIPGVMNRYLGGPLKLFSSKIGAEIIRLWGISVHTAGNIIDLGFTQLQVVDACSGLRFLFPLIALGVAYAYFFQKSPWKRGISVLATIPISVLTNGLRVGLTGILTEAWGSKAAEGFFHAFEGWAIFMVAFLFLFAFGWLLRFLPDSDWPFKKNEDSQSPKQGPQTIKNNTAAFITACTLLIVVGGLSWSTSALPAITIKGGLESFPLKIKDWQGHQDLISKDIVIASGAEESFHASYKNSRGEVVHLYLGYRSTPFLENENFFHTPESCFPSSGWKILEKSTYDFKQPLNFGDMCATRMVAEKMGSRDLIFFWFQTNREATHSKNINRLHLALHALKRDNTHDLYVRLITPVINGRENEGEEVLERFAKDFSEAWETFFKKNRIIGSNS</sequence>
<dbReference type="InterPro" id="IPR019127">
    <property type="entry name" value="Exosortase"/>
</dbReference>
<evidence type="ECO:0000256" key="2">
    <source>
        <dbReference type="ARBA" id="ARBA00022475"/>
    </source>
</evidence>
<dbReference type="Pfam" id="PF11984">
    <property type="entry name" value="DUF3485"/>
    <property type="match status" value="1"/>
</dbReference>
<evidence type="ECO:0000256" key="6">
    <source>
        <dbReference type="ARBA" id="ARBA00022989"/>
    </source>
</evidence>
<keyword evidence="7 8" id="KW-0472">Membrane</keyword>
<keyword evidence="4 8" id="KW-0812">Transmembrane</keyword>